<comment type="caution">
    <text evidence="1">The sequence shown here is derived from an EMBL/GenBank/DDBJ whole genome shotgun (WGS) entry which is preliminary data.</text>
</comment>
<accession>A0ACA9MI34</accession>
<dbReference type="Proteomes" id="UP000789860">
    <property type="component" value="Unassembled WGS sequence"/>
</dbReference>
<sequence>SKLANSSLVIELLEDRDVKISIIDIEEAVLLSIIVIIRELREQVKYKADR</sequence>
<protein>
    <submittedName>
        <fullName evidence="1">6125_t:CDS:1</fullName>
    </submittedName>
</protein>
<dbReference type="EMBL" id="CAJVPM010013297">
    <property type="protein sequence ID" value="CAG8594038.1"/>
    <property type="molecule type" value="Genomic_DNA"/>
</dbReference>
<keyword evidence="2" id="KW-1185">Reference proteome</keyword>
<evidence type="ECO:0000313" key="1">
    <source>
        <dbReference type="EMBL" id="CAG8594038.1"/>
    </source>
</evidence>
<reference evidence="1" key="1">
    <citation type="submission" date="2021-06" db="EMBL/GenBank/DDBJ databases">
        <authorList>
            <person name="Kallberg Y."/>
            <person name="Tangrot J."/>
            <person name="Rosling A."/>
        </authorList>
    </citation>
    <scope>NUCLEOTIDE SEQUENCE</scope>
    <source>
        <strain evidence="1">AU212A</strain>
    </source>
</reference>
<feature type="non-terminal residue" evidence="1">
    <location>
        <position position="1"/>
    </location>
</feature>
<gene>
    <name evidence="1" type="ORF">SCALOS_LOCUS6684</name>
</gene>
<evidence type="ECO:0000313" key="2">
    <source>
        <dbReference type="Proteomes" id="UP000789860"/>
    </source>
</evidence>
<name>A0ACA9MI34_9GLOM</name>
<proteinExistence type="predicted"/>
<organism evidence="1 2">
    <name type="scientific">Scutellospora calospora</name>
    <dbReference type="NCBI Taxonomy" id="85575"/>
    <lineage>
        <taxon>Eukaryota</taxon>
        <taxon>Fungi</taxon>
        <taxon>Fungi incertae sedis</taxon>
        <taxon>Mucoromycota</taxon>
        <taxon>Glomeromycotina</taxon>
        <taxon>Glomeromycetes</taxon>
        <taxon>Diversisporales</taxon>
        <taxon>Gigasporaceae</taxon>
        <taxon>Scutellospora</taxon>
    </lineage>
</organism>